<name>A0A319BTB6_ASPVC</name>
<feature type="region of interest" description="Disordered" evidence="1">
    <location>
        <begin position="1"/>
        <end position="22"/>
    </location>
</feature>
<proteinExistence type="predicted"/>
<dbReference type="GeneID" id="37206137"/>
<protein>
    <submittedName>
        <fullName evidence="2">Uncharacterized protein</fullName>
    </submittedName>
</protein>
<organism evidence="2 3">
    <name type="scientific">Aspergillus vadensis (strain CBS 113365 / IMI 142717 / IBT 24658)</name>
    <dbReference type="NCBI Taxonomy" id="1448311"/>
    <lineage>
        <taxon>Eukaryota</taxon>
        <taxon>Fungi</taxon>
        <taxon>Dikarya</taxon>
        <taxon>Ascomycota</taxon>
        <taxon>Pezizomycotina</taxon>
        <taxon>Eurotiomycetes</taxon>
        <taxon>Eurotiomycetidae</taxon>
        <taxon>Eurotiales</taxon>
        <taxon>Aspergillaceae</taxon>
        <taxon>Aspergillus</taxon>
        <taxon>Aspergillus subgen. Circumdati</taxon>
    </lineage>
</organism>
<keyword evidence="3" id="KW-1185">Reference proteome</keyword>
<accession>A0A319BTB6</accession>
<dbReference type="EMBL" id="KZ821614">
    <property type="protein sequence ID" value="PYH74520.1"/>
    <property type="molecule type" value="Genomic_DNA"/>
</dbReference>
<dbReference type="OrthoDB" id="5979581at2759"/>
<dbReference type="RefSeq" id="XP_025568314.1">
    <property type="nucleotide sequence ID" value="XM_025701545.1"/>
</dbReference>
<evidence type="ECO:0000313" key="2">
    <source>
        <dbReference type="EMBL" id="PYH74520.1"/>
    </source>
</evidence>
<feature type="compositionally biased region" description="Polar residues" evidence="1">
    <location>
        <begin position="10"/>
        <end position="22"/>
    </location>
</feature>
<evidence type="ECO:0000313" key="3">
    <source>
        <dbReference type="Proteomes" id="UP000248405"/>
    </source>
</evidence>
<gene>
    <name evidence="2" type="ORF">BO88DRAFT_15417</name>
</gene>
<sequence length="98" mass="10921">MFAPQKHFSKTISSFTPGTTLQGTSWNYRILKPVVGDSTHTSTVYEEVIPHDNARDVPQTPKRALIKVSPPGTVTALENMKRERHTYRFPGVSSSGCF</sequence>
<dbReference type="Proteomes" id="UP000248405">
    <property type="component" value="Unassembled WGS sequence"/>
</dbReference>
<evidence type="ECO:0000256" key="1">
    <source>
        <dbReference type="SAM" id="MobiDB-lite"/>
    </source>
</evidence>
<dbReference type="AlphaFoldDB" id="A0A319BTB6"/>
<reference evidence="2" key="1">
    <citation type="submission" date="2016-12" db="EMBL/GenBank/DDBJ databases">
        <title>The genomes of Aspergillus section Nigri reveals drivers in fungal speciation.</title>
        <authorList>
            <consortium name="DOE Joint Genome Institute"/>
            <person name="Vesth T.C."/>
            <person name="Nybo J."/>
            <person name="Theobald S."/>
            <person name="Brandl J."/>
            <person name="Frisvad J.C."/>
            <person name="Nielsen K.F."/>
            <person name="Lyhne E.K."/>
            <person name="Kogle M.E."/>
            <person name="Kuo A."/>
            <person name="Riley R."/>
            <person name="Clum A."/>
            <person name="Nolan M."/>
            <person name="Lipzen A."/>
            <person name="Salamov A."/>
            <person name="Henrissat B."/>
            <person name="Wiebenga A."/>
            <person name="De Vries R.P."/>
            <person name="Grigoriev I.V."/>
            <person name="Mortensen U.H."/>
            <person name="Andersen M.R."/>
            <person name="Baker S.E."/>
        </authorList>
    </citation>
    <scope>NUCLEOTIDE SEQUENCE [LARGE SCALE GENOMIC DNA]</scope>
    <source>
        <strain evidence="2">CBS 113365</strain>
    </source>
</reference>